<proteinExistence type="inferred from homology"/>
<name>A0A8S9UMG8_PHYIN</name>
<evidence type="ECO:0000256" key="5">
    <source>
        <dbReference type="ARBA" id="ARBA00022692"/>
    </source>
</evidence>
<keyword evidence="9" id="KW-0472">Membrane</keyword>
<feature type="chain" id="PRO_5035910146" evidence="10">
    <location>
        <begin position="22"/>
        <end position="576"/>
    </location>
</feature>
<keyword evidence="10" id="KW-0732">Signal</keyword>
<evidence type="ECO:0000256" key="8">
    <source>
        <dbReference type="ARBA" id="ARBA00023034"/>
    </source>
</evidence>
<evidence type="ECO:0000313" key="12">
    <source>
        <dbReference type="Proteomes" id="UP000704712"/>
    </source>
</evidence>
<dbReference type="PANTHER" id="PTHR11214">
    <property type="entry name" value="BETA-1,3-N-ACETYLGLUCOSAMINYLTRANSFERASE"/>
    <property type="match status" value="1"/>
</dbReference>
<dbReference type="InterPro" id="IPR002659">
    <property type="entry name" value="Glyco_trans_31"/>
</dbReference>
<dbReference type="EMBL" id="JAACNO010001217">
    <property type="protein sequence ID" value="KAF4142065.1"/>
    <property type="molecule type" value="Genomic_DNA"/>
</dbReference>
<evidence type="ECO:0000256" key="10">
    <source>
        <dbReference type="SAM" id="SignalP"/>
    </source>
</evidence>
<dbReference type="Gene3D" id="3.90.550.50">
    <property type="match status" value="1"/>
</dbReference>
<keyword evidence="5" id="KW-0812">Transmembrane</keyword>
<evidence type="ECO:0000256" key="7">
    <source>
        <dbReference type="ARBA" id="ARBA00022989"/>
    </source>
</evidence>
<accession>A0A8S9UMG8</accession>
<sequence length="576" mass="65120">MGVPALLLIGLLCASLRAYSALLLPSDGYTEGSKCTRNGGAVYDDPLTSFRLAKPMEGAVEVLPIEIRFLIDARNTRDYEAYYADASFCVELNGLWNKCKAPGGPPMTFNLLPEGNYTAVAYITDTSGEARYHTAKSISFTVQSSGEFNLRNRKLVERSQKEQHFPKDVHLLQWAEMERQVEIEDFEDDNIVLPRSHVSHTNSPMLVIGVKTAVVKGFSRRQAIRDTWANPAMLPLDVKVLFLGGEPSLIDLKNEGERRRVLQAIAKERAVYRDLLTEELECTDSYRGLSDKVKSFMHLAEVEFPDTKFVMLADDDIYLKIDQLMENLRQEKRPLYFGEVWAVKFAHKQEPIRDGNSPYYLPSDQYSMRNLLPYAVGPHYVVSMAGVRFIAKNYWRLRSMNGLEDVSTGFWLRAVHMNAQHTPAFSSVRASLACNDNLVSFADLSPLGIRSFHTNLINNRSFCYGFHPVTWHRHLHSIPSLEKLLQQPSQVAAEPSLQLETVLSNSNSDQMTVIVSTPFTAGIKSQFSSSIDSLDEFVQNMCDQVTSTQTCSTTLRRQLECHVSYPYQICQSHDKV</sequence>
<comment type="caution">
    <text evidence="11">The sequence shown here is derived from an EMBL/GenBank/DDBJ whole genome shotgun (WGS) entry which is preliminary data.</text>
</comment>
<dbReference type="PANTHER" id="PTHR11214:SF3">
    <property type="entry name" value="BETA-1,3-GALACTOSYLTRANSFERASE 6"/>
    <property type="match status" value="1"/>
</dbReference>
<evidence type="ECO:0000256" key="4">
    <source>
        <dbReference type="ARBA" id="ARBA00022679"/>
    </source>
</evidence>
<dbReference type="Pfam" id="PF01762">
    <property type="entry name" value="Galactosyl_T"/>
    <property type="match status" value="1"/>
</dbReference>
<comment type="subcellular location">
    <subcellularLocation>
        <location evidence="1">Golgi apparatus membrane</location>
        <topology evidence="1">Single-pass type II membrane protein</topology>
    </subcellularLocation>
</comment>
<dbReference type="AlphaFoldDB" id="A0A8S9UMG8"/>
<organism evidence="11 12">
    <name type="scientific">Phytophthora infestans</name>
    <name type="common">Potato late blight agent</name>
    <name type="synonym">Botrytis infestans</name>
    <dbReference type="NCBI Taxonomy" id="4787"/>
    <lineage>
        <taxon>Eukaryota</taxon>
        <taxon>Sar</taxon>
        <taxon>Stramenopiles</taxon>
        <taxon>Oomycota</taxon>
        <taxon>Peronosporomycetes</taxon>
        <taxon>Peronosporales</taxon>
        <taxon>Peronosporaceae</taxon>
        <taxon>Phytophthora</taxon>
    </lineage>
</organism>
<dbReference type="Proteomes" id="UP000704712">
    <property type="component" value="Unassembled WGS sequence"/>
</dbReference>
<dbReference type="GO" id="GO:0000139">
    <property type="term" value="C:Golgi membrane"/>
    <property type="evidence" value="ECO:0007669"/>
    <property type="project" value="UniProtKB-SubCell"/>
</dbReference>
<evidence type="ECO:0000256" key="2">
    <source>
        <dbReference type="ARBA" id="ARBA00008661"/>
    </source>
</evidence>
<reference evidence="11" key="1">
    <citation type="submission" date="2020-03" db="EMBL/GenBank/DDBJ databases">
        <title>Hybrid Assembly of Korean Phytophthora infestans isolates.</title>
        <authorList>
            <person name="Prokchorchik M."/>
            <person name="Lee Y."/>
            <person name="Seo J."/>
            <person name="Cho J.-H."/>
            <person name="Park Y.-E."/>
            <person name="Jang D.-C."/>
            <person name="Im J.-S."/>
            <person name="Choi J.-G."/>
            <person name="Park H.-J."/>
            <person name="Lee G.-B."/>
            <person name="Lee Y.-G."/>
            <person name="Hong S.-Y."/>
            <person name="Cho K."/>
            <person name="Sohn K.H."/>
        </authorList>
    </citation>
    <scope>NUCLEOTIDE SEQUENCE</scope>
    <source>
        <strain evidence="11">KR_2_A2</strain>
    </source>
</reference>
<protein>
    <submittedName>
        <fullName evidence="11">Galactosyltransferase</fullName>
    </submittedName>
</protein>
<evidence type="ECO:0000256" key="9">
    <source>
        <dbReference type="ARBA" id="ARBA00023136"/>
    </source>
</evidence>
<keyword evidence="8" id="KW-0333">Golgi apparatus</keyword>
<evidence type="ECO:0000256" key="6">
    <source>
        <dbReference type="ARBA" id="ARBA00022968"/>
    </source>
</evidence>
<evidence type="ECO:0000313" key="11">
    <source>
        <dbReference type="EMBL" id="KAF4142065.1"/>
    </source>
</evidence>
<keyword evidence="7" id="KW-1133">Transmembrane helix</keyword>
<evidence type="ECO:0000256" key="3">
    <source>
        <dbReference type="ARBA" id="ARBA00022676"/>
    </source>
</evidence>
<feature type="signal peptide" evidence="10">
    <location>
        <begin position="1"/>
        <end position="21"/>
    </location>
</feature>
<evidence type="ECO:0000256" key="1">
    <source>
        <dbReference type="ARBA" id="ARBA00004323"/>
    </source>
</evidence>
<keyword evidence="4" id="KW-0808">Transferase</keyword>
<dbReference type="GO" id="GO:0016758">
    <property type="term" value="F:hexosyltransferase activity"/>
    <property type="evidence" value="ECO:0007669"/>
    <property type="project" value="InterPro"/>
</dbReference>
<keyword evidence="3 11" id="KW-0328">Glycosyltransferase</keyword>
<keyword evidence="6" id="KW-0735">Signal-anchor</keyword>
<gene>
    <name evidence="11" type="ORF">GN958_ATG08765</name>
</gene>
<comment type="similarity">
    <text evidence="2">Belongs to the glycosyltransferase 31 family.</text>
</comment>